<proteinExistence type="predicted"/>
<accession>M7YLD1</accession>
<dbReference type="AlphaFoldDB" id="M7YLD1"/>
<evidence type="ECO:0000313" key="2">
    <source>
        <dbReference type="EMBL" id="EMS47691.1"/>
    </source>
</evidence>
<sequence length="119" mass="12648">MAGGTAEEEKSDCSAKADGRRVAAGNPSVGAWKRAEWELQCGSHSDGALKGAEAAPTTACEQERGRPWQEVPPRRRRAIAARRRTGGGWQPETLAWALGRGQNGNYSAVLCGCARARGQ</sequence>
<feature type="region of interest" description="Disordered" evidence="1">
    <location>
        <begin position="1"/>
        <end position="29"/>
    </location>
</feature>
<dbReference type="EMBL" id="KD257104">
    <property type="protein sequence ID" value="EMS47691.1"/>
    <property type="molecule type" value="Genomic_DNA"/>
</dbReference>
<feature type="region of interest" description="Disordered" evidence="1">
    <location>
        <begin position="45"/>
        <end position="75"/>
    </location>
</feature>
<reference evidence="2" key="1">
    <citation type="journal article" date="2013" name="Nature">
        <title>Draft genome of the wheat A-genome progenitor Triticum urartu.</title>
        <authorList>
            <person name="Ling H.Q."/>
            <person name="Zhao S."/>
            <person name="Liu D."/>
            <person name="Wang J."/>
            <person name="Sun H."/>
            <person name="Zhang C."/>
            <person name="Fan H."/>
            <person name="Li D."/>
            <person name="Dong L."/>
            <person name="Tao Y."/>
            <person name="Gao C."/>
            <person name="Wu H."/>
            <person name="Li Y."/>
            <person name="Cui Y."/>
            <person name="Guo X."/>
            <person name="Zheng S."/>
            <person name="Wang B."/>
            <person name="Yu K."/>
            <person name="Liang Q."/>
            <person name="Yang W."/>
            <person name="Lou X."/>
            <person name="Chen J."/>
            <person name="Feng M."/>
            <person name="Jian J."/>
            <person name="Zhang X."/>
            <person name="Luo G."/>
            <person name="Jiang Y."/>
            <person name="Liu J."/>
            <person name="Wang Z."/>
            <person name="Sha Y."/>
            <person name="Zhang B."/>
            <person name="Wu H."/>
            <person name="Tang D."/>
            <person name="Shen Q."/>
            <person name="Xue P."/>
            <person name="Zou S."/>
            <person name="Wang X."/>
            <person name="Liu X."/>
            <person name="Wang F."/>
            <person name="Yang Y."/>
            <person name="An X."/>
            <person name="Dong Z."/>
            <person name="Zhang K."/>
            <person name="Zhang X."/>
            <person name="Luo M.C."/>
            <person name="Dvorak J."/>
            <person name="Tong Y."/>
            <person name="Wang J."/>
            <person name="Yang H."/>
            <person name="Li Z."/>
            <person name="Wang D."/>
            <person name="Zhang A."/>
            <person name="Wang J."/>
        </authorList>
    </citation>
    <scope>NUCLEOTIDE SEQUENCE</scope>
</reference>
<feature type="compositionally biased region" description="Basic and acidic residues" evidence="1">
    <location>
        <begin position="7"/>
        <end position="21"/>
    </location>
</feature>
<organism evidence="2">
    <name type="scientific">Triticum urartu</name>
    <name type="common">Red wild einkorn</name>
    <name type="synonym">Crithodium urartu</name>
    <dbReference type="NCBI Taxonomy" id="4572"/>
    <lineage>
        <taxon>Eukaryota</taxon>
        <taxon>Viridiplantae</taxon>
        <taxon>Streptophyta</taxon>
        <taxon>Embryophyta</taxon>
        <taxon>Tracheophyta</taxon>
        <taxon>Spermatophyta</taxon>
        <taxon>Magnoliopsida</taxon>
        <taxon>Liliopsida</taxon>
        <taxon>Poales</taxon>
        <taxon>Poaceae</taxon>
        <taxon>BOP clade</taxon>
        <taxon>Pooideae</taxon>
        <taxon>Triticodae</taxon>
        <taxon>Triticeae</taxon>
        <taxon>Triticinae</taxon>
        <taxon>Triticum</taxon>
    </lineage>
</organism>
<gene>
    <name evidence="2" type="ORF">TRIUR3_27244</name>
</gene>
<evidence type="ECO:0000256" key="1">
    <source>
        <dbReference type="SAM" id="MobiDB-lite"/>
    </source>
</evidence>
<protein>
    <submittedName>
        <fullName evidence="2">Uncharacterized protein</fullName>
    </submittedName>
</protein>
<name>M7YLD1_TRIUA</name>